<evidence type="ECO:0000259" key="2">
    <source>
        <dbReference type="Pfam" id="PF07007"/>
    </source>
</evidence>
<dbReference type="Pfam" id="PF07007">
    <property type="entry name" value="LprI"/>
    <property type="match status" value="1"/>
</dbReference>
<keyword evidence="1" id="KW-0732">Signal</keyword>
<sequence length="271" mass="29735">MFKKMALLSVIVAFSGAANAGLFDSNNFKCGRDDAVKALADYIKNDASGMLQSDFLVKSRFNYDKPVSVYENMLNSMEVIVANISTSSEGSYGLDCSATVSIKIPQDTLDVISKVPDYLRYVTGGYGKVNNSGVTWNGVTYNAKLADNNKDVLFSNFSRIDASAALFNMSVLAVNKDQIISTLSQNSLNSARSTYVSADRELNAVWKELPDSARNSMKKEQIAWVNNKVAKCGKLPDGKSETINAQQQITIYQCQTKMTHERISYLTGNNS</sequence>
<dbReference type="Gene3D" id="1.20.1270.180">
    <property type="match status" value="1"/>
</dbReference>
<feature type="domain" description="Lysozyme inhibitor LprI-like N-terminal" evidence="2">
    <location>
        <begin position="191"/>
        <end position="266"/>
    </location>
</feature>
<organism evidence="4 6">
    <name type="scientific">Kosakonia oryzae</name>
    <dbReference type="NCBI Taxonomy" id="497725"/>
    <lineage>
        <taxon>Bacteria</taxon>
        <taxon>Pseudomonadati</taxon>
        <taxon>Pseudomonadota</taxon>
        <taxon>Gammaproteobacteria</taxon>
        <taxon>Enterobacterales</taxon>
        <taxon>Enterobacteriaceae</taxon>
        <taxon>Kosakonia</taxon>
    </lineage>
</organism>
<accession>A0AA94KQ01</accession>
<evidence type="ECO:0000256" key="1">
    <source>
        <dbReference type="SAM" id="SignalP"/>
    </source>
</evidence>
<dbReference type="RefSeq" id="WP_064564758.1">
    <property type="nucleotide sequence ID" value="NZ_CP014007.2"/>
</dbReference>
<dbReference type="EMBL" id="CP014007">
    <property type="protein sequence ID" value="ANI82033.1"/>
    <property type="molecule type" value="Genomic_DNA"/>
</dbReference>
<gene>
    <name evidence="3" type="ORF">AWR26_07675</name>
    <name evidence="4" type="ORF">SAMN05216286_2332</name>
</gene>
<dbReference type="Proteomes" id="UP000078227">
    <property type="component" value="Chromosome"/>
</dbReference>
<evidence type="ECO:0000313" key="4">
    <source>
        <dbReference type="EMBL" id="SFC45474.1"/>
    </source>
</evidence>
<evidence type="ECO:0000313" key="3">
    <source>
        <dbReference type="EMBL" id="ANI82033.1"/>
    </source>
</evidence>
<reference evidence="4 6" key="1">
    <citation type="submission" date="2016-10" db="EMBL/GenBank/DDBJ databases">
        <authorList>
            <person name="Varghese N."/>
            <person name="Submissions S."/>
        </authorList>
    </citation>
    <scope>NUCLEOTIDE SEQUENCE [LARGE SCALE GENOMIC DNA]</scope>
    <source>
        <strain evidence="4 6">CGMCC 1.7012</strain>
    </source>
</reference>
<dbReference type="InterPro" id="IPR009739">
    <property type="entry name" value="LprI-like_N"/>
</dbReference>
<evidence type="ECO:0000313" key="5">
    <source>
        <dbReference type="Proteomes" id="UP000078227"/>
    </source>
</evidence>
<feature type="chain" id="PRO_5041669083" evidence="1">
    <location>
        <begin position="21"/>
        <end position="271"/>
    </location>
</feature>
<protein>
    <submittedName>
        <fullName evidence="3">DUF1311 domain-containing protein</fullName>
    </submittedName>
    <submittedName>
        <fullName evidence="4">Uncharacterized conserved protein YecT, DUF1311 family</fullName>
    </submittedName>
</protein>
<name>A0AA94KQ01_9ENTR</name>
<feature type="signal peptide" evidence="1">
    <location>
        <begin position="1"/>
        <end position="20"/>
    </location>
</feature>
<dbReference type="EMBL" id="FOKO01000003">
    <property type="protein sequence ID" value="SFC45474.1"/>
    <property type="molecule type" value="Genomic_DNA"/>
</dbReference>
<evidence type="ECO:0000313" key="6">
    <source>
        <dbReference type="Proteomes" id="UP000182314"/>
    </source>
</evidence>
<dbReference type="Proteomes" id="UP000182314">
    <property type="component" value="Unassembled WGS sequence"/>
</dbReference>
<dbReference type="AlphaFoldDB" id="A0AA94KQ01"/>
<dbReference type="KEGG" id="kor:AWR26_07675"/>
<keyword evidence="5" id="KW-1185">Reference proteome</keyword>
<proteinExistence type="predicted"/>
<reference evidence="3 5" key="2">
    <citation type="submission" date="2021-03" db="EMBL/GenBank/DDBJ databases">
        <authorList>
            <person name="Li Y."/>
            <person name="Li S."/>
            <person name="Chen M."/>
            <person name="Peng G."/>
            <person name="Tan Z."/>
            <person name="An Q."/>
        </authorList>
    </citation>
    <scope>NUCLEOTIDE SEQUENCE [LARGE SCALE GENOMIC DNA]</scope>
    <source>
        <strain evidence="3 5">Ola 51</strain>
    </source>
</reference>